<dbReference type="AlphaFoldDB" id="A0A9Q9ARV5"/>
<dbReference type="Pfam" id="PF14832">
    <property type="entry name" value="Tautomerase_3"/>
    <property type="match status" value="1"/>
</dbReference>
<dbReference type="Gene3D" id="3.30.429.10">
    <property type="entry name" value="Macrophage Migration Inhibitory Factor"/>
    <property type="match status" value="1"/>
</dbReference>
<organism evidence="2 3">
    <name type="scientific">Septoria linicola</name>
    <dbReference type="NCBI Taxonomy" id="215465"/>
    <lineage>
        <taxon>Eukaryota</taxon>
        <taxon>Fungi</taxon>
        <taxon>Dikarya</taxon>
        <taxon>Ascomycota</taxon>
        <taxon>Pezizomycotina</taxon>
        <taxon>Dothideomycetes</taxon>
        <taxon>Dothideomycetidae</taxon>
        <taxon>Mycosphaerellales</taxon>
        <taxon>Mycosphaerellaceae</taxon>
        <taxon>Septoria</taxon>
    </lineage>
</organism>
<reference evidence="2" key="1">
    <citation type="submission" date="2022-06" db="EMBL/GenBank/DDBJ databases">
        <title>Complete genome sequences of two strains of the flax pathogen Septoria linicola.</title>
        <authorList>
            <person name="Lapalu N."/>
            <person name="Simon A."/>
            <person name="Demenou B."/>
            <person name="Paumier D."/>
            <person name="Guillot M.-P."/>
            <person name="Gout L."/>
            <person name="Valade R."/>
        </authorList>
    </citation>
    <scope>NUCLEOTIDE SEQUENCE</scope>
    <source>
        <strain evidence="2">SE15195</strain>
    </source>
</reference>
<sequence length="161" mass="18397">MPHWVIYHPLDTFQDVSTRQALAKDITSIYAAVGMPEFYVVVNFIPTPDEQQFVGGVVARTRGKPFVRITIDHIHVNLPKGDTKAYSSIVGRVNATLKPHIEDKGYDSEYHIAETERLLWNINSLAPPEFKSEDEKVWVKENRAVPPQEMEEARKRLNANL</sequence>
<dbReference type="EMBL" id="CP099423">
    <property type="protein sequence ID" value="USW54622.1"/>
    <property type="molecule type" value="Genomic_DNA"/>
</dbReference>
<dbReference type="InterPro" id="IPR014347">
    <property type="entry name" value="Tautomerase/MIF_sf"/>
</dbReference>
<proteinExistence type="predicted"/>
<evidence type="ECO:0000313" key="2">
    <source>
        <dbReference type="EMBL" id="USW54622.1"/>
    </source>
</evidence>
<dbReference type="OrthoDB" id="2129288at2759"/>
<dbReference type="Proteomes" id="UP001056384">
    <property type="component" value="Chromosome 6"/>
</dbReference>
<name>A0A9Q9ARV5_9PEZI</name>
<evidence type="ECO:0000259" key="1">
    <source>
        <dbReference type="Pfam" id="PF14832"/>
    </source>
</evidence>
<accession>A0A9Q9ARV5</accession>
<gene>
    <name evidence="2" type="ORF">Slin15195_G079410</name>
</gene>
<feature type="domain" description="Tautomerase cis-CaaD-like" evidence="1">
    <location>
        <begin position="1"/>
        <end position="143"/>
    </location>
</feature>
<dbReference type="InterPro" id="IPR028116">
    <property type="entry name" value="Cis-CaaD-like"/>
</dbReference>
<evidence type="ECO:0000313" key="3">
    <source>
        <dbReference type="Proteomes" id="UP001056384"/>
    </source>
</evidence>
<protein>
    <submittedName>
        <fullName evidence="2">Tautomerase/MIF superfamily, tautomerase, cis-CaaD</fullName>
    </submittedName>
</protein>
<keyword evidence="3" id="KW-1185">Reference proteome</keyword>